<dbReference type="InterPro" id="IPR000644">
    <property type="entry name" value="CBS_dom"/>
</dbReference>
<dbReference type="PANTHER" id="PTHR43080:SF2">
    <property type="entry name" value="CBS DOMAIN-CONTAINING PROTEIN"/>
    <property type="match status" value="1"/>
</dbReference>
<evidence type="ECO:0000256" key="2">
    <source>
        <dbReference type="PROSITE-ProRule" id="PRU00703"/>
    </source>
</evidence>
<dbReference type="PANTHER" id="PTHR43080">
    <property type="entry name" value="CBS DOMAIN-CONTAINING PROTEIN CBSX3, MITOCHONDRIAL"/>
    <property type="match status" value="1"/>
</dbReference>
<protein>
    <submittedName>
        <fullName evidence="4">Inosine-5-monophosphate dehydrogenase</fullName>
    </submittedName>
</protein>
<evidence type="ECO:0000256" key="1">
    <source>
        <dbReference type="ARBA" id="ARBA00023122"/>
    </source>
</evidence>
<dbReference type="InterPro" id="IPR044725">
    <property type="entry name" value="CBSX3_CBS_dom"/>
</dbReference>
<name>A0A014Q9J7_9BURK</name>
<dbReference type="AlphaFoldDB" id="A0A014Q9J7"/>
<accession>A0A014Q9J7</accession>
<dbReference type="SUPFAM" id="SSF54631">
    <property type="entry name" value="CBS-domain pair"/>
    <property type="match status" value="1"/>
</dbReference>
<dbReference type="PATRIC" id="fig|1457173.3.peg.2299"/>
<reference evidence="4 5" key="1">
    <citation type="submission" date="2014-01" db="EMBL/GenBank/DDBJ databases">
        <title>Interspecies Systems Biology Uncovers Metabolites Affecting C. elegans Gene Expression and Life History Traits.</title>
        <authorList>
            <person name="Watson E."/>
            <person name="Macneil L.T."/>
            <person name="Ritter A.D."/>
            <person name="Yilmaz L.S."/>
            <person name="Rosebrock A.P."/>
            <person name="Caudy A.A."/>
            <person name="Walhout A.J."/>
        </authorList>
    </citation>
    <scope>NUCLEOTIDE SEQUENCE [LARGE SCALE GENOMIC DNA]</scope>
    <source>
        <strain evidence="4 5">DA1877</strain>
    </source>
</reference>
<comment type="caution">
    <text evidence="4">The sequence shown here is derived from an EMBL/GenBank/DDBJ whole genome shotgun (WGS) entry which is preliminary data.</text>
</comment>
<evidence type="ECO:0000259" key="3">
    <source>
        <dbReference type="PROSITE" id="PS51371"/>
    </source>
</evidence>
<gene>
    <name evidence="4" type="ORF">AX13_03150</name>
</gene>
<feature type="domain" description="CBS" evidence="3">
    <location>
        <begin position="77"/>
        <end position="132"/>
    </location>
</feature>
<dbReference type="SMART" id="SM00116">
    <property type="entry name" value="CBS"/>
    <property type="match status" value="2"/>
</dbReference>
<dbReference type="InterPro" id="IPR051257">
    <property type="entry name" value="Diverse_CBS-Domain"/>
</dbReference>
<organism evidence="4 5">
    <name type="scientific">Comamonas aquatica DA1877</name>
    <dbReference type="NCBI Taxonomy" id="1457173"/>
    <lineage>
        <taxon>Bacteria</taxon>
        <taxon>Pseudomonadati</taxon>
        <taxon>Pseudomonadota</taxon>
        <taxon>Betaproteobacteria</taxon>
        <taxon>Burkholderiales</taxon>
        <taxon>Comamonadaceae</taxon>
        <taxon>Comamonas</taxon>
    </lineage>
</organism>
<dbReference type="Pfam" id="PF00571">
    <property type="entry name" value="CBS"/>
    <property type="match status" value="2"/>
</dbReference>
<dbReference type="PROSITE" id="PS51371">
    <property type="entry name" value="CBS"/>
    <property type="match status" value="2"/>
</dbReference>
<dbReference type="EMBL" id="JBOK01000012">
    <property type="protein sequence ID" value="EXU79867.1"/>
    <property type="molecule type" value="Genomic_DNA"/>
</dbReference>
<evidence type="ECO:0000313" key="4">
    <source>
        <dbReference type="EMBL" id="EXU79867.1"/>
    </source>
</evidence>
<keyword evidence="1 2" id="KW-0129">CBS domain</keyword>
<feature type="domain" description="CBS" evidence="3">
    <location>
        <begin position="12"/>
        <end position="68"/>
    </location>
</feature>
<dbReference type="STRING" id="225991.MA05_06255"/>
<dbReference type="Proteomes" id="UP000020766">
    <property type="component" value="Unassembled WGS sequence"/>
</dbReference>
<dbReference type="CDD" id="cd04623">
    <property type="entry name" value="CBS_pair_bac_euk"/>
    <property type="match status" value="1"/>
</dbReference>
<evidence type="ECO:0000313" key="5">
    <source>
        <dbReference type="Proteomes" id="UP000020766"/>
    </source>
</evidence>
<dbReference type="RefSeq" id="WP_042416750.1">
    <property type="nucleotide sequence ID" value="NZ_JBOK01000012.1"/>
</dbReference>
<proteinExistence type="predicted"/>
<sequence>MTTVAEILKSKTSSMVFAIAPTATVYEALRLMAEQGIGSLLVKDGETIVGIFTERDYARKIALMGRTSAQTRVSDVMTTSVLFVQPSQTSEECMQLMTSKRLRHLPVVDNGQLVGLVSIGDLVKDIISEQKFIIEQLEHYINGGGR</sequence>
<keyword evidence="5" id="KW-1185">Reference proteome</keyword>
<dbReference type="InterPro" id="IPR046342">
    <property type="entry name" value="CBS_dom_sf"/>
</dbReference>
<dbReference type="Gene3D" id="3.10.580.10">
    <property type="entry name" value="CBS-domain"/>
    <property type="match status" value="1"/>
</dbReference>